<dbReference type="InterPro" id="IPR050071">
    <property type="entry name" value="Dehydroquinate_synthase"/>
</dbReference>
<dbReference type="AlphaFoldDB" id="A0A1G9Y1A6"/>
<gene>
    <name evidence="8" type="ORF">SAMN04488514_12021</name>
</gene>
<evidence type="ECO:0000259" key="7">
    <source>
        <dbReference type="Pfam" id="PF24621"/>
    </source>
</evidence>
<keyword evidence="2" id="KW-0028">Amino-acid biosynthesis</keyword>
<keyword evidence="5" id="KW-0456">Lyase</keyword>
<keyword evidence="3" id="KW-0520">NAD</keyword>
<dbReference type="RefSeq" id="WP_089895447.1">
    <property type="nucleotide sequence ID" value="NZ_FNGV01000020.1"/>
</dbReference>
<dbReference type="InterPro" id="IPR056179">
    <property type="entry name" value="DHQS_C"/>
</dbReference>
<dbReference type="OrthoDB" id="9806583at2"/>
<dbReference type="PANTHER" id="PTHR43622">
    <property type="entry name" value="3-DEHYDROQUINATE SYNTHASE"/>
    <property type="match status" value="1"/>
</dbReference>
<dbReference type="InterPro" id="IPR030960">
    <property type="entry name" value="DHQS/DOIS_N"/>
</dbReference>
<dbReference type="Gene3D" id="1.20.1090.10">
    <property type="entry name" value="Dehydroquinate synthase-like - alpha domain"/>
    <property type="match status" value="1"/>
</dbReference>
<dbReference type="PANTHER" id="PTHR43622:SF7">
    <property type="entry name" value="3-DEHYDROQUINATE SYNTHASE, CHLOROPLASTIC"/>
    <property type="match status" value="1"/>
</dbReference>
<dbReference type="CDD" id="cd08198">
    <property type="entry name" value="DHQS-like"/>
    <property type="match status" value="1"/>
</dbReference>
<evidence type="ECO:0000256" key="1">
    <source>
        <dbReference type="ARBA" id="ARBA00001911"/>
    </source>
</evidence>
<dbReference type="EMBL" id="FNGV01000020">
    <property type="protein sequence ID" value="SDN02854.1"/>
    <property type="molecule type" value="Genomic_DNA"/>
</dbReference>
<reference evidence="8 9" key="1">
    <citation type="submission" date="2016-10" db="EMBL/GenBank/DDBJ databases">
        <authorList>
            <person name="de Groot N.N."/>
        </authorList>
    </citation>
    <scope>NUCLEOTIDE SEQUENCE [LARGE SCALE GENOMIC DNA]</scope>
    <source>
        <strain evidence="8 9">DSM 19886</strain>
    </source>
</reference>
<name>A0A1G9Y1A6_9FLAO</name>
<evidence type="ECO:0000256" key="4">
    <source>
        <dbReference type="ARBA" id="ARBA00023141"/>
    </source>
</evidence>
<dbReference type="Pfam" id="PF01761">
    <property type="entry name" value="DHQ_synthase"/>
    <property type="match status" value="1"/>
</dbReference>
<evidence type="ECO:0000259" key="6">
    <source>
        <dbReference type="Pfam" id="PF01761"/>
    </source>
</evidence>
<dbReference type="SUPFAM" id="SSF56796">
    <property type="entry name" value="Dehydroquinate synthase-like"/>
    <property type="match status" value="1"/>
</dbReference>
<evidence type="ECO:0000256" key="5">
    <source>
        <dbReference type="ARBA" id="ARBA00023239"/>
    </source>
</evidence>
<accession>A0A1G9Y1A6</accession>
<evidence type="ECO:0000313" key="9">
    <source>
        <dbReference type="Proteomes" id="UP000199440"/>
    </source>
</evidence>
<dbReference type="GO" id="GO:0009073">
    <property type="term" value="P:aromatic amino acid family biosynthetic process"/>
    <property type="evidence" value="ECO:0007669"/>
    <property type="project" value="UniProtKB-KW"/>
</dbReference>
<protein>
    <submittedName>
        <fullName evidence="8">3-dehydroquinate synthase</fullName>
    </submittedName>
</protein>
<comment type="cofactor">
    <cofactor evidence="1">
        <name>NAD(+)</name>
        <dbReference type="ChEBI" id="CHEBI:57540"/>
    </cofactor>
</comment>
<dbReference type="Gene3D" id="3.40.50.1970">
    <property type="match status" value="1"/>
</dbReference>
<dbReference type="NCBIfam" id="NF004852">
    <property type="entry name" value="PRK06203.1"/>
    <property type="match status" value="1"/>
</dbReference>
<dbReference type="Proteomes" id="UP000199440">
    <property type="component" value="Unassembled WGS sequence"/>
</dbReference>
<keyword evidence="9" id="KW-1185">Reference proteome</keyword>
<evidence type="ECO:0000313" key="8">
    <source>
        <dbReference type="EMBL" id="SDN02854.1"/>
    </source>
</evidence>
<sequence length="388" mass="43461">MNKTPISQSFAVKYEYKLYFTDNLFSLDNPLFRTVVEQFKNKGPVKLLFVIDEGVHKNHFGLTQEIESYCGAFSDSLQYTEKLIVPGGEESKNDHIHVERILKAINAERICRHSFVVAIGGGAVVDMAGYATAIAHRGVKLIRVPTTVLSQNDAAVGVKNSINIFGKKNFLGTFAPPQAIINDGNFLKTLQQRDWIAGIAEGIKVALIKDAHFFDYIKQNAKKLASRDDESMHYLIYRCAEMHMHHIATGGDPFESGSSRPLDFGHWAAHKLEHMTNYRLRHGEAVAIGMALDLTYAKNIGLIDANTLTSILEVMDNVGFDLTIPLDNDMETEELLKGIQEFREHLGGELTITLISEIGKKVDVHEIDMDKMRSAIFELNERAKLKLV</sequence>
<proteinExistence type="predicted"/>
<feature type="domain" description="3-dehydroquinate synthase N-terminal" evidence="6">
    <location>
        <begin position="83"/>
        <end position="195"/>
    </location>
</feature>
<dbReference type="STRING" id="192904.SAMN04488514_12021"/>
<dbReference type="GO" id="GO:0008652">
    <property type="term" value="P:amino acid biosynthetic process"/>
    <property type="evidence" value="ECO:0007669"/>
    <property type="project" value="UniProtKB-KW"/>
</dbReference>
<dbReference type="GO" id="GO:0003856">
    <property type="term" value="F:3-dehydroquinate synthase activity"/>
    <property type="evidence" value="ECO:0007669"/>
    <property type="project" value="TreeGrafter"/>
</dbReference>
<evidence type="ECO:0000256" key="3">
    <source>
        <dbReference type="ARBA" id="ARBA00023027"/>
    </source>
</evidence>
<feature type="domain" description="3-dehydroquinate synthase C-terminal" evidence="7">
    <location>
        <begin position="198"/>
        <end position="339"/>
    </location>
</feature>
<organism evidence="8 9">
    <name type="scientific">Kriegella aquimaris</name>
    <dbReference type="NCBI Taxonomy" id="192904"/>
    <lineage>
        <taxon>Bacteria</taxon>
        <taxon>Pseudomonadati</taxon>
        <taxon>Bacteroidota</taxon>
        <taxon>Flavobacteriia</taxon>
        <taxon>Flavobacteriales</taxon>
        <taxon>Flavobacteriaceae</taxon>
        <taxon>Kriegella</taxon>
    </lineage>
</organism>
<evidence type="ECO:0000256" key="2">
    <source>
        <dbReference type="ARBA" id="ARBA00022605"/>
    </source>
</evidence>
<dbReference type="Pfam" id="PF24621">
    <property type="entry name" value="DHQS_C"/>
    <property type="match status" value="1"/>
</dbReference>
<keyword evidence="4" id="KW-0057">Aromatic amino acid biosynthesis</keyword>